<feature type="domain" description="EAL" evidence="2">
    <location>
        <begin position="532"/>
        <end position="788"/>
    </location>
</feature>
<feature type="domain" description="GGDEF" evidence="3">
    <location>
        <begin position="391"/>
        <end position="523"/>
    </location>
</feature>
<dbReference type="Pfam" id="PF05226">
    <property type="entry name" value="CHASE2"/>
    <property type="match status" value="1"/>
</dbReference>
<dbReference type="FunFam" id="3.20.20.450:FF:000001">
    <property type="entry name" value="Cyclic di-GMP phosphodiesterase yahA"/>
    <property type="match status" value="1"/>
</dbReference>
<evidence type="ECO:0000313" key="4">
    <source>
        <dbReference type="EMBL" id="MBE9076540.1"/>
    </source>
</evidence>
<keyword evidence="1" id="KW-0812">Transmembrane</keyword>
<organism evidence="4 5">
    <name type="scientific">Vasconcelosia minhoensis LEGE 07310</name>
    <dbReference type="NCBI Taxonomy" id="915328"/>
    <lineage>
        <taxon>Bacteria</taxon>
        <taxon>Bacillati</taxon>
        <taxon>Cyanobacteriota</taxon>
        <taxon>Cyanophyceae</taxon>
        <taxon>Nodosilineales</taxon>
        <taxon>Cymatolegaceae</taxon>
        <taxon>Vasconcelosia</taxon>
        <taxon>Vasconcelosia minhoensis</taxon>
    </lineage>
</organism>
<accession>A0A8J7A602</accession>
<dbReference type="Gene3D" id="3.30.70.270">
    <property type="match status" value="1"/>
</dbReference>
<dbReference type="Gene3D" id="3.20.20.450">
    <property type="entry name" value="EAL domain"/>
    <property type="match status" value="1"/>
</dbReference>
<dbReference type="InterPro" id="IPR029787">
    <property type="entry name" value="Nucleotide_cyclase"/>
</dbReference>
<dbReference type="SMART" id="SM01080">
    <property type="entry name" value="CHASE2"/>
    <property type="match status" value="1"/>
</dbReference>
<dbReference type="PANTHER" id="PTHR33121">
    <property type="entry name" value="CYCLIC DI-GMP PHOSPHODIESTERASE PDEF"/>
    <property type="match status" value="1"/>
</dbReference>
<gene>
    <name evidence="4" type="ORF">IQ241_04390</name>
</gene>
<evidence type="ECO:0000256" key="1">
    <source>
        <dbReference type="SAM" id="Phobius"/>
    </source>
</evidence>
<evidence type="ECO:0000259" key="3">
    <source>
        <dbReference type="PROSITE" id="PS50887"/>
    </source>
</evidence>
<dbReference type="PANTHER" id="PTHR33121:SF70">
    <property type="entry name" value="SIGNALING PROTEIN YKOW"/>
    <property type="match status" value="1"/>
</dbReference>
<feature type="transmembrane region" description="Helical" evidence="1">
    <location>
        <begin position="334"/>
        <end position="357"/>
    </location>
</feature>
<keyword evidence="1" id="KW-1133">Transmembrane helix</keyword>
<dbReference type="PROSITE" id="PS50887">
    <property type="entry name" value="GGDEF"/>
    <property type="match status" value="1"/>
</dbReference>
<keyword evidence="5" id="KW-1185">Reference proteome</keyword>
<dbReference type="AlphaFoldDB" id="A0A8J7A602"/>
<dbReference type="NCBIfam" id="TIGR00254">
    <property type="entry name" value="GGDEF"/>
    <property type="match status" value="1"/>
</dbReference>
<dbReference type="CDD" id="cd01948">
    <property type="entry name" value="EAL"/>
    <property type="match status" value="1"/>
</dbReference>
<dbReference type="SMART" id="SM00267">
    <property type="entry name" value="GGDEF"/>
    <property type="match status" value="1"/>
</dbReference>
<dbReference type="CDD" id="cd01949">
    <property type="entry name" value="GGDEF"/>
    <property type="match status" value="1"/>
</dbReference>
<dbReference type="InterPro" id="IPR001633">
    <property type="entry name" value="EAL_dom"/>
</dbReference>
<dbReference type="SUPFAM" id="SSF141868">
    <property type="entry name" value="EAL domain-like"/>
    <property type="match status" value="1"/>
</dbReference>
<dbReference type="GO" id="GO:0071111">
    <property type="term" value="F:cyclic-guanylate-specific phosphodiesterase activity"/>
    <property type="evidence" value="ECO:0007669"/>
    <property type="project" value="InterPro"/>
</dbReference>
<dbReference type="InterPro" id="IPR035919">
    <property type="entry name" value="EAL_sf"/>
</dbReference>
<comment type="caution">
    <text evidence="4">The sequence shown here is derived from an EMBL/GenBank/DDBJ whole genome shotgun (WGS) entry which is preliminary data.</text>
</comment>
<dbReference type="PROSITE" id="PS50883">
    <property type="entry name" value="EAL"/>
    <property type="match status" value="1"/>
</dbReference>
<dbReference type="SMART" id="SM00052">
    <property type="entry name" value="EAL"/>
    <property type="match status" value="1"/>
</dbReference>
<dbReference type="Pfam" id="PF00990">
    <property type="entry name" value="GGDEF"/>
    <property type="match status" value="1"/>
</dbReference>
<dbReference type="InterPro" id="IPR007890">
    <property type="entry name" value="CHASE2"/>
</dbReference>
<proteinExistence type="predicted"/>
<name>A0A8J7A602_9CYAN</name>
<protein>
    <submittedName>
        <fullName evidence="4">EAL domain-containing protein</fullName>
    </submittedName>
</protein>
<dbReference type="SUPFAM" id="SSF55073">
    <property type="entry name" value="Nucleotide cyclase"/>
    <property type="match status" value="1"/>
</dbReference>
<dbReference type="EMBL" id="JADEXG010000006">
    <property type="protein sequence ID" value="MBE9076540.1"/>
    <property type="molecule type" value="Genomic_DNA"/>
</dbReference>
<dbReference type="InterPro" id="IPR000160">
    <property type="entry name" value="GGDEF_dom"/>
</dbReference>
<evidence type="ECO:0000259" key="2">
    <source>
        <dbReference type="PROSITE" id="PS50883"/>
    </source>
</evidence>
<dbReference type="InterPro" id="IPR050706">
    <property type="entry name" value="Cyclic-di-GMP_PDE-like"/>
</dbReference>
<dbReference type="Pfam" id="PF00563">
    <property type="entry name" value="EAL"/>
    <property type="match status" value="1"/>
</dbReference>
<reference evidence="4" key="1">
    <citation type="submission" date="2020-10" db="EMBL/GenBank/DDBJ databases">
        <authorList>
            <person name="Castelo-Branco R."/>
            <person name="Eusebio N."/>
            <person name="Adriana R."/>
            <person name="Vieira A."/>
            <person name="Brugerolle De Fraissinette N."/>
            <person name="Rezende De Castro R."/>
            <person name="Schneider M.P."/>
            <person name="Vasconcelos V."/>
            <person name="Leao P.N."/>
        </authorList>
    </citation>
    <scope>NUCLEOTIDE SEQUENCE</scope>
    <source>
        <strain evidence="4">LEGE 07310</strain>
    </source>
</reference>
<dbReference type="InterPro" id="IPR043128">
    <property type="entry name" value="Rev_trsase/Diguanyl_cyclase"/>
</dbReference>
<dbReference type="Proteomes" id="UP000636505">
    <property type="component" value="Unassembled WGS sequence"/>
</dbReference>
<keyword evidence="1" id="KW-0472">Membrane</keyword>
<sequence>MLELAVFDQMTRSRPDRGPDPRLLIVEITEADIRAQGRWPLSDQTLADLIATLQSYHPRVIGLDIYRDIPFPPGQEALRQQLQSPNLVTITGLGVSTDSAVPPPPGLDPDQVGFNDFVIDPDGILRRNFMFTMLGEEELYSFALQLSRQYLQPENSSLSADADALTLGQTKFLALTSEAGGYTDMSDAGYQILLNYRSADRVARRVTLSQVLDQKLKPEWIEDRVVLIGATAPSLKDFFYTPYSLTAASSQVMPGVVVHAQMVSQILSSVLDHQPLYWYWPDWAEALWIWVWAFLGGSLVWHLRRSAWLGLALLAAVAGLTATGWLIFLLTNGWIPLAAPALALLLTSVGLVTYQVFHHSFYDALLGLPNRSLFVVQLQKALRGLPVKSTDAIAVFLLDVNHFKAINESFGHQLGNQLLIQAAARLKICQPAQGTLARIGGDEFSLQYRVETQQQALDLAQHLQQMLATPFELNRSPLTVTFSMGIAFAQSSTHSAENLIQDAHRAMSRARVLKAECYEVFNPKMRSEAVRQFQLEAELRRAIERQEFVLYYQPIIALQTRQLAGFEALVRWQHPQRGLISPAEFIGPAEETGLIVPLGLWILRQACQQMYDWHQAFPQLGPLIISVNLSPRQFNQSDLTQQVAQVLADCHLESCSLKLELTESTAMENVSSTIEQLLKLKALNLKLSLDDFGTGYSSLSYLHHFPTDTLKVDRSFVNRMVETQGDSDIVGTIIALGHKLGMDVIAEGVETEEQCVQLQTFGCQYGQGYLFSKPLPAHTAAAFIAQQVTQLS</sequence>
<feature type="transmembrane region" description="Helical" evidence="1">
    <location>
        <begin position="307"/>
        <end position="328"/>
    </location>
</feature>
<evidence type="ECO:0000313" key="5">
    <source>
        <dbReference type="Proteomes" id="UP000636505"/>
    </source>
</evidence>